<accession>A0A2U3B602</accession>
<feature type="domain" description="ABC3 transporter permease C-terminal" evidence="7">
    <location>
        <begin position="269"/>
        <end position="380"/>
    </location>
</feature>
<feature type="transmembrane region" description="Helical" evidence="6">
    <location>
        <begin position="467"/>
        <end position="489"/>
    </location>
</feature>
<gene>
    <name evidence="8" type="ORF">DI392_16210</name>
</gene>
<reference evidence="8 9" key="1">
    <citation type="submission" date="2018-05" db="EMBL/GenBank/DDBJ databases">
        <title>Vibrio limimaris sp. nov., isolated from marine sediment.</title>
        <authorList>
            <person name="Li C.-M."/>
        </authorList>
    </citation>
    <scope>NUCLEOTIDE SEQUENCE [LARGE SCALE GENOMIC DNA]</scope>
    <source>
        <strain evidence="8 9">E4404</strain>
    </source>
</reference>
<name>A0A2U3B602_9VIBR</name>
<evidence type="ECO:0000313" key="9">
    <source>
        <dbReference type="Proteomes" id="UP000245362"/>
    </source>
</evidence>
<feature type="transmembrane region" description="Helical" evidence="6">
    <location>
        <begin position="698"/>
        <end position="721"/>
    </location>
</feature>
<feature type="domain" description="ABC3 transporter permease C-terminal" evidence="7">
    <location>
        <begin position="704"/>
        <end position="805"/>
    </location>
</feature>
<evidence type="ECO:0000256" key="6">
    <source>
        <dbReference type="SAM" id="Phobius"/>
    </source>
</evidence>
<comment type="subcellular location">
    <subcellularLocation>
        <location evidence="1">Cell membrane</location>
        <topology evidence="1">Multi-pass membrane protein</topology>
    </subcellularLocation>
</comment>
<dbReference type="Proteomes" id="UP000245362">
    <property type="component" value="Unassembled WGS sequence"/>
</dbReference>
<comment type="caution">
    <text evidence="8">The sequence shown here is derived from an EMBL/GenBank/DDBJ whole genome shotgun (WGS) entry which is preliminary data.</text>
</comment>
<organism evidence="8 9">
    <name type="scientific">Vibrio albus</name>
    <dbReference type="NCBI Taxonomy" id="2200953"/>
    <lineage>
        <taxon>Bacteria</taxon>
        <taxon>Pseudomonadati</taxon>
        <taxon>Pseudomonadota</taxon>
        <taxon>Gammaproteobacteria</taxon>
        <taxon>Vibrionales</taxon>
        <taxon>Vibrionaceae</taxon>
        <taxon>Vibrio</taxon>
    </lineage>
</organism>
<evidence type="ECO:0000313" key="8">
    <source>
        <dbReference type="EMBL" id="PWI32219.1"/>
    </source>
</evidence>
<dbReference type="RefSeq" id="WP_109320744.1">
    <property type="nucleotide sequence ID" value="NZ_QFWT01000010.1"/>
</dbReference>
<keyword evidence="4 6" id="KW-1133">Transmembrane helix</keyword>
<keyword evidence="5 6" id="KW-0472">Membrane</keyword>
<dbReference type="InterPro" id="IPR003838">
    <property type="entry name" value="ABC3_permease_C"/>
</dbReference>
<feature type="transmembrane region" description="Helical" evidence="6">
    <location>
        <begin position="789"/>
        <end position="810"/>
    </location>
</feature>
<feature type="transmembrane region" description="Helical" evidence="6">
    <location>
        <begin position="311"/>
        <end position="338"/>
    </location>
</feature>
<keyword evidence="3 6" id="KW-0812">Transmembrane</keyword>
<feature type="transmembrane region" description="Helical" evidence="6">
    <location>
        <begin position="753"/>
        <end position="777"/>
    </location>
</feature>
<feature type="transmembrane region" description="Helical" evidence="6">
    <location>
        <begin position="422"/>
        <end position="446"/>
    </location>
</feature>
<sequence length="818" mass="90870">MTKFGNSSGDNVTKKGLSANRRMLRWSIEEIKHGQLWPISIALTLIIACVFALSALGERMEQVITKQGRDALTADLVFSSSNPVPQTLFRAVNETELLSASRVRFSSMAFSDTEMQLVEVKAVNSQYPLVGSLQLKSPGGVVSHVSPGELWLDERLFPLLGVSSGDVVTIGDAELTISGSIIQEPGLSFNPFRQMPAVYIHETDINKTGAMRPGGRVRFNLYLTGDSEVLEHLKESVTLTPSDRWRDQESTSRRNDMFEKTQQYLSLTVAIVIIMAAITLVLTSQHYVFGRRQTIAMLKSMGASKKWLSRWLLIQVSLLFIVGTVFGTIGGIGLEYLLRIPLTDLLPDPLPGYGGTPALISVITCLLIGVPALGIPLITLLNTSALNVMQKGSDKRNIRVYSLILVPLIPLFLVYWNNSFVWIVLTGMLGVLIFLAGLSIIIIKAIKYFSVSAPMKLAISRISRSPLTSGIQFSALSLSLMLLSVIWLVRTDLLDDWQRVIPDDAPNVFSINIAPYEIADYMQALDSYRLLRSQAYPMIRGRLTSINGDDVNTLYDNPRDIDSLSRELNLTYGTSIPERNTVLRGNWTESDGVSVEEGVADELGLSVGDRLGFTINSQLVSATINSVRHVEWREMRPNFYFQFTPDVLDTLPSTWLVSFRVENDKRGLMKQLSRRFPTVSQLDVRVMGDKIQTLLGQIIWSVTVLAALGVIAGLLLIFTLLRLSLSQRQEEIRLYRTLGASKKRITYTIWSEYGLMALIAGVIASVGADLCVAAIMSLGFDLEWSLHPLMWVLLPLLAFVILWGALNSLFSQLLYPVR</sequence>
<dbReference type="InterPro" id="IPR038766">
    <property type="entry name" value="Membrane_comp_ABC_pdt"/>
</dbReference>
<evidence type="ECO:0000256" key="1">
    <source>
        <dbReference type="ARBA" id="ARBA00004651"/>
    </source>
</evidence>
<dbReference type="OrthoDB" id="5292592at2"/>
<evidence type="ECO:0000256" key="3">
    <source>
        <dbReference type="ARBA" id="ARBA00022692"/>
    </source>
</evidence>
<feature type="transmembrane region" description="Helical" evidence="6">
    <location>
        <begin position="36"/>
        <end position="57"/>
    </location>
</feature>
<proteinExistence type="predicted"/>
<dbReference type="Pfam" id="PF02687">
    <property type="entry name" value="FtsX"/>
    <property type="match status" value="2"/>
</dbReference>
<keyword evidence="2" id="KW-1003">Cell membrane</keyword>
<feature type="transmembrane region" description="Helical" evidence="6">
    <location>
        <begin position="398"/>
        <end position="416"/>
    </location>
</feature>
<dbReference type="PANTHER" id="PTHR30287:SF1">
    <property type="entry name" value="INNER MEMBRANE PROTEIN"/>
    <property type="match status" value="1"/>
</dbReference>
<evidence type="ECO:0000256" key="4">
    <source>
        <dbReference type="ARBA" id="ARBA00022989"/>
    </source>
</evidence>
<evidence type="ECO:0000256" key="5">
    <source>
        <dbReference type="ARBA" id="ARBA00023136"/>
    </source>
</evidence>
<dbReference type="EMBL" id="QFWT01000010">
    <property type="protein sequence ID" value="PWI32219.1"/>
    <property type="molecule type" value="Genomic_DNA"/>
</dbReference>
<evidence type="ECO:0000259" key="7">
    <source>
        <dbReference type="Pfam" id="PF02687"/>
    </source>
</evidence>
<feature type="transmembrane region" description="Helical" evidence="6">
    <location>
        <begin position="264"/>
        <end position="290"/>
    </location>
</feature>
<keyword evidence="9" id="KW-1185">Reference proteome</keyword>
<feature type="transmembrane region" description="Helical" evidence="6">
    <location>
        <begin position="358"/>
        <end position="386"/>
    </location>
</feature>
<protein>
    <submittedName>
        <fullName evidence="8">ABC transporter permease</fullName>
    </submittedName>
</protein>
<dbReference type="PANTHER" id="PTHR30287">
    <property type="entry name" value="MEMBRANE COMPONENT OF PREDICTED ABC SUPERFAMILY METABOLITE UPTAKE TRANSPORTER"/>
    <property type="match status" value="1"/>
</dbReference>
<evidence type="ECO:0000256" key="2">
    <source>
        <dbReference type="ARBA" id="ARBA00022475"/>
    </source>
</evidence>
<dbReference type="GO" id="GO:0005886">
    <property type="term" value="C:plasma membrane"/>
    <property type="evidence" value="ECO:0007669"/>
    <property type="project" value="UniProtKB-SubCell"/>
</dbReference>
<dbReference type="AlphaFoldDB" id="A0A2U3B602"/>